<comment type="caution">
    <text evidence="1">The sequence shown here is derived from an EMBL/GenBank/DDBJ whole genome shotgun (WGS) entry which is preliminary data.</text>
</comment>
<dbReference type="EMBL" id="CM042885">
    <property type="protein sequence ID" value="KAI4365186.1"/>
    <property type="molecule type" value="Genomic_DNA"/>
</dbReference>
<evidence type="ECO:0000313" key="1">
    <source>
        <dbReference type="EMBL" id="KAI4365186.1"/>
    </source>
</evidence>
<gene>
    <name evidence="1" type="ORF">MLD38_021197</name>
</gene>
<dbReference type="Proteomes" id="UP001057402">
    <property type="component" value="Chromosome 6"/>
</dbReference>
<evidence type="ECO:0000313" key="2">
    <source>
        <dbReference type="Proteomes" id="UP001057402"/>
    </source>
</evidence>
<protein>
    <submittedName>
        <fullName evidence="1">Uncharacterized protein</fullName>
    </submittedName>
</protein>
<proteinExistence type="predicted"/>
<accession>A0ACB9QFC7</accession>
<name>A0ACB9QFC7_9MYRT</name>
<organism evidence="1 2">
    <name type="scientific">Melastoma candidum</name>
    <dbReference type="NCBI Taxonomy" id="119954"/>
    <lineage>
        <taxon>Eukaryota</taxon>
        <taxon>Viridiplantae</taxon>
        <taxon>Streptophyta</taxon>
        <taxon>Embryophyta</taxon>
        <taxon>Tracheophyta</taxon>
        <taxon>Spermatophyta</taxon>
        <taxon>Magnoliopsida</taxon>
        <taxon>eudicotyledons</taxon>
        <taxon>Gunneridae</taxon>
        <taxon>Pentapetalae</taxon>
        <taxon>rosids</taxon>
        <taxon>malvids</taxon>
        <taxon>Myrtales</taxon>
        <taxon>Melastomataceae</taxon>
        <taxon>Melastomatoideae</taxon>
        <taxon>Melastomateae</taxon>
        <taxon>Melastoma</taxon>
    </lineage>
</organism>
<reference evidence="2" key="1">
    <citation type="journal article" date="2023" name="Front. Plant Sci.">
        <title>Chromosomal-level genome assembly of Melastoma candidum provides insights into trichome evolution.</title>
        <authorList>
            <person name="Zhong Y."/>
            <person name="Wu W."/>
            <person name="Sun C."/>
            <person name="Zou P."/>
            <person name="Liu Y."/>
            <person name="Dai S."/>
            <person name="Zhou R."/>
        </authorList>
    </citation>
    <scope>NUCLEOTIDE SEQUENCE [LARGE SCALE GENOMIC DNA]</scope>
</reference>
<keyword evidence="2" id="KW-1185">Reference proteome</keyword>
<sequence length="168" mass="18650">MEQPFSELVAKLHEDVSGDIPMVSHIVADANMNRSVRLAAENFQIPLVHLFPIAACALLVLKHYRVFIEKYLKPSNDESSDIGGDCSDGLIDWIPGMNNMRLCDLPFLSAVEDENKSLLSFTLDLLDRTGKAEATIIHTFEELEPVALHELSSIIPNVYAIGPLHLLL</sequence>